<reference evidence="1 2" key="1">
    <citation type="journal article" date="2012" name="Nucleic Acids Res.">
        <title>Sequencing of the smallest Apicomplexan genome from the human pathogen Babesia microti.</title>
        <authorList>
            <person name="Cornillot E."/>
            <person name="Hadj-Kaddour K."/>
            <person name="Dassouli A."/>
            <person name="Noel B."/>
            <person name="Ranwez V."/>
            <person name="Vacherie B."/>
            <person name="Augagneur Y."/>
            <person name="Bres V."/>
            <person name="Duclos A."/>
            <person name="Randazzo S."/>
            <person name="Carcy B."/>
            <person name="Debierre-Grockiego F."/>
            <person name="Delbecq S."/>
            <person name="Moubri-Menage K."/>
            <person name="Shams-Eldin H."/>
            <person name="Usmani-Brown S."/>
            <person name="Bringaud F."/>
            <person name="Wincker P."/>
            <person name="Vivares C.P."/>
            <person name="Schwarz R.T."/>
            <person name="Schetters T.P."/>
            <person name="Krause P.J."/>
            <person name="Gorenflot A."/>
            <person name="Berry V."/>
            <person name="Barbe V."/>
            <person name="Ben Mamoun C."/>
        </authorList>
    </citation>
    <scope>NUCLEOTIDE SEQUENCE [LARGE SCALE GENOMIC DNA]</scope>
    <source>
        <strain evidence="1 2">RI</strain>
    </source>
</reference>
<dbReference type="EMBL" id="FO082872">
    <property type="protein sequence ID" value="SJK85906.1"/>
    <property type="molecule type" value="Genomic_DNA"/>
</dbReference>
<dbReference type="Proteomes" id="UP000002899">
    <property type="component" value="Chromosome II"/>
</dbReference>
<evidence type="ECO:0000313" key="2">
    <source>
        <dbReference type="Proteomes" id="UP000002899"/>
    </source>
</evidence>
<dbReference type="VEuPathDB" id="PiroplasmaDB:BMR1_02g01485"/>
<gene>
    <name evidence="1" type="ORF">BMR1_02g01485</name>
</gene>
<evidence type="ECO:0000313" key="1">
    <source>
        <dbReference type="EMBL" id="SJK85906.1"/>
    </source>
</evidence>
<proteinExistence type="predicted"/>
<dbReference type="KEGG" id="bmic:BMR1_02g01485"/>
<reference evidence="1 2" key="2">
    <citation type="journal article" date="2013" name="PLoS ONE">
        <title>Whole genome mapping and re-organization of the nuclear and mitochondrial genomes of Babesia microti isolates.</title>
        <authorList>
            <person name="Cornillot E."/>
            <person name="Dassouli A."/>
            <person name="Garg A."/>
            <person name="Pachikara N."/>
            <person name="Randazzo S."/>
            <person name="Depoix D."/>
            <person name="Carcy B."/>
            <person name="Delbecq S."/>
            <person name="Frutos R."/>
            <person name="Silva J.C."/>
            <person name="Sutton R."/>
            <person name="Krause P.J."/>
            <person name="Mamoun C.B."/>
        </authorList>
    </citation>
    <scope>NUCLEOTIDE SEQUENCE [LARGE SCALE GENOMIC DNA]</scope>
    <source>
        <strain evidence="1 2">RI</strain>
    </source>
</reference>
<evidence type="ECO:0008006" key="3">
    <source>
        <dbReference type="Google" id="ProtNLM"/>
    </source>
</evidence>
<sequence>MYNILWIITNNVPFWISGLECDEWIVDVIKFFDIYKQELSIQIVECESVNEIRKILDTLNVTHQPIISHHCSIPIHIQNTNLTIHYPRGSDLYYKTNEFVPRYQLYLDILRKFGWDPVSISPIEWNRIRNNQIDVCKSYIKKILLNYYKKFIIK</sequence>
<protein>
    <recommendedName>
        <fullName evidence="3">RAP domain-containing protein</fullName>
    </recommendedName>
</protein>
<dbReference type="RefSeq" id="XP_021338115.1">
    <property type="nucleotide sequence ID" value="XM_021483162.1"/>
</dbReference>
<reference evidence="1 2" key="3">
    <citation type="journal article" date="2016" name="Sci. Rep.">
        <title>Genome-wide diversity and gene expression profiling of Babesia microti isolates identify polymorphic genes that mediate host-pathogen interactions.</title>
        <authorList>
            <person name="Silva J.C."/>
            <person name="Cornillot E."/>
            <person name="McCracken C."/>
            <person name="Usmani-Brown S."/>
            <person name="Dwivedi A."/>
            <person name="Ifeonu O.O."/>
            <person name="Crabtree J."/>
            <person name="Gotia H.T."/>
            <person name="Virji A.Z."/>
            <person name="Reynes C."/>
            <person name="Colinge J."/>
            <person name="Kumar V."/>
            <person name="Lawres L."/>
            <person name="Pazzi J.E."/>
            <person name="Pablo J.V."/>
            <person name="Hung C."/>
            <person name="Brancato J."/>
            <person name="Kumari P."/>
            <person name="Orvis J."/>
            <person name="Tretina K."/>
            <person name="Chibucos M."/>
            <person name="Ott S."/>
            <person name="Sadzewicz L."/>
            <person name="Sengamalay N."/>
            <person name="Shetty A.C."/>
            <person name="Su Q."/>
            <person name="Tallon L."/>
            <person name="Fraser C.M."/>
            <person name="Frutos R."/>
            <person name="Molina D.M."/>
            <person name="Krause P.J."/>
            <person name="Ben Mamoun C."/>
        </authorList>
    </citation>
    <scope>NUCLEOTIDE SEQUENCE [LARGE SCALE GENOMIC DNA]</scope>
    <source>
        <strain evidence="1 2">RI</strain>
    </source>
</reference>
<dbReference type="GeneID" id="33043640"/>
<keyword evidence="2" id="KW-1185">Reference proteome</keyword>
<accession>A0A1R4AA83</accession>
<dbReference type="AlphaFoldDB" id="A0A1R4AA83"/>
<name>A0A1R4AA83_BABMR</name>
<organism evidence="1 2">
    <name type="scientific">Babesia microti (strain RI)</name>
    <dbReference type="NCBI Taxonomy" id="1133968"/>
    <lineage>
        <taxon>Eukaryota</taxon>
        <taxon>Sar</taxon>
        <taxon>Alveolata</taxon>
        <taxon>Apicomplexa</taxon>
        <taxon>Aconoidasida</taxon>
        <taxon>Piroplasmida</taxon>
        <taxon>Babesiidae</taxon>
        <taxon>Babesia</taxon>
    </lineage>
</organism>